<gene>
    <name evidence="1" type="ORF">SVIM_LOCUS236435</name>
</gene>
<protein>
    <submittedName>
        <fullName evidence="1">Uncharacterized protein</fullName>
    </submittedName>
</protein>
<accession>A0A6N2LHL7</accession>
<name>A0A6N2LHL7_SALVM</name>
<proteinExistence type="predicted"/>
<evidence type="ECO:0000313" key="1">
    <source>
        <dbReference type="EMBL" id="VFU40777.1"/>
    </source>
</evidence>
<dbReference type="AlphaFoldDB" id="A0A6N2LHL7"/>
<dbReference type="EMBL" id="CAADRP010001552">
    <property type="protein sequence ID" value="VFU40777.1"/>
    <property type="molecule type" value="Genomic_DNA"/>
</dbReference>
<organism evidence="1">
    <name type="scientific">Salix viminalis</name>
    <name type="common">Common osier</name>
    <name type="synonym">Basket willow</name>
    <dbReference type="NCBI Taxonomy" id="40686"/>
    <lineage>
        <taxon>Eukaryota</taxon>
        <taxon>Viridiplantae</taxon>
        <taxon>Streptophyta</taxon>
        <taxon>Embryophyta</taxon>
        <taxon>Tracheophyta</taxon>
        <taxon>Spermatophyta</taxon>
        <taxon>Magnoliopsida</taxon>
        <taxon>eudicotyledons</taxon>
        <taxon>Gunneridae</taxon>
        <taxon>Pentapetalae</taxon>
        <taxon>rosids</taxon>
        <taxon>fabids</taxon>
        <taxon>Malpighiales</taxon>
        <taxon>Salicaceae</taxon>
        <taxon>Saliceae</taxon>
        <taxon>Salix</taxon>
    </lineage>
</organism>
<reference evidence="1" key="1">
    <citation type="submission" date="2019-03" db="EMBL/GenBank/DDBJ databases">
        <authorList>
            <person name="Mank J."/>
            <person name="Almeida P."/>
        </authorList>
    </citation>
    <scope>NUCLEOTIDE SEQUENCE</scope>
    <source>
        <strain evidence="1">78183</strain>
    </source>
</reference>
<sequence length="69" mass="7724">MSGGSKIEEVHRLISSLAKDFKQLENRQEHMDKSSATIIAALHQDLTGIRGFLLGLSKLLKRVVILAFY</sequence>